<evidence type="ECO:0000313" key="7">
    <source>
        <dbReference type="Proteomes" id="UP000287394"/>
    </source>
</evidence>
<dbReference type="InterPro" id="IPR003439">
    <property type="entry name" value="ABC_transporter-like_ATP-bd"/>
</dbReference>
<keyword evidence="4 6" id="KW-0067">ATP-binding</keyword>
<dbReference type="PROSITE" id="PS50893">
    <property type="entry name" value="ABC_TRANSPORTER_2"/>
    <property type="match status" value="2"/>
</dbReference>
<dbReference type="InterPro" id="IPR027417">
    <property type="entry name" value="P-loop_NTPase"/>
</dbReference>
<dbReference type="Pfam" id="PF00005">
    <property type="entry name" value="ABC_tran"/>
    <property type="match status" value="2"/>
</dbReference>
<dbReference type="InterPro" id="IPR050107">
    <property type="entry name" value="ABC_carbohydrate_import_ATPase"/>
</dbReference>
<evidence type="ECO:0000313" key="6">
    <source>
        <dbReference type="EMBL" id="BDI32649.1"/>
    </source>
</evidence>
<reference evidence="6 7" key="1">
    <citation type="journal article" date="2019" name="Int. J. Syst. Evol. Microbiol.">
        <title>Capsulimonas corticalis gen. nov., sp. nov., an aerobic capsulated bacterium, of a novel bacterial order, Capsulimonadales ord. nov., of the class Armatimonadia of the phylum Armatimonadetes.</title>
        <authorList>
            <person name="Li J."/>
            <person name="Kudo C."/>
            <person name="Tonouchi A."/>
        </authorList>
    </citation>
    <scope>NUCLEOTIDE SEQUENCE [LARGE SCALE GENOMIC DNA]</scope>
    <source>
        <strain evidence="6 7">AX-7</strain>
    </source>
</reference>
<keyword evidence="3" id="KW-0547">Nucleotide-binding</keyword>
<dbReference type="PROSITE" id="PS00211">
    <property type="entry name" value="ABC_TRANSPORTER_1"/>
    <property type="match status" value="1"/>
</dbReference>
<dbReference type="Proteomes" id="UP000287394">
    <property type="component" value="Chromosome"/>
</dbReference>
<dbReference type="Gene3D" id="3.40.50.300">
    <property type="entry name" value="P-loop containing nucleotide triphosphate hydrolases"/>
    <property type="match status" value="2"/>
</dbReference>
<evidence type="ECO:0000256" key="2">
    <source>
        <dbReference type="ARBA" id="ARBA00022737"/>
    </source>
</evidence>
<dbReference type="CDD" id="cd03215">
    <property type="entry name" value="ABC_Carb_Monos_II"/>
    <property type="match status" value="1"/>
</dbReference>
<evidence type="ECO:0000256" key="3">
    <source>
        <dbReference type="ARBA" id="ARBA00022741"/>
    </source>
</evidence>
<proteinExistence type="predicted"/>
<dbReference type="AlphaFoldDB" id="A0A402CQI2"/>
<evidence type="ECO:0000256" key="1">
    <source>
        <dbReference type="ARBA" id="ARBA00022448"/>
    </source>
</evidence>
<keyword evidence="7" id="KW-1185">Reference proteome</keyword>
<name>A0A402CQI2_9BACT</name>
<dbReference type="GO" id="GO:0016887">
    <property type="term" value="F:ATP hydrolysis activity"/>
    <property type="evidence" value="ECO:0007669"/>
    <property type="project" value="InterPro"/>
</dbReference>
<dbReference type="RefSeq" id="WP_119319643.1">
    <property type="nucleotide sequence ID" value="NZ_AP025739.1"/>
</dbReference>
<feature type="region of interest" description="Disordered" evidence="5">
    <location>
        <begin position="249"/>
        <end position="278"/>
    </location>
</feature>
<dbReference type="InterPro" id="IPR017871">
    <property type="entry name" value="ABC_transporter-like_CS"/>
</dbReference>
<dbReference type="PANTHER" id="PTHR43790">
    <property type="entry name" value="CARBOHYDRATE TRANSPORT ATP-BINDING PROTEIN MG119-RELATED"/>
    <property type="match status" value="1"/>
</dbReference>
<evidence type="ECO:0000256" key="4">
    <source>
        <dbReference type="ARBA" id="ARBA00022840"/>
    </source>
</evidence>
<gene>
    <name evidence="6" type="ORF">CCAX7_47000</name>
</gene>
<dbReference type="PANTHER" id="PTHR43790:SF9">
    <property type="entry name" value="GALACTOFURANOSE TRANSPORTER ATP-BINDING PROTEIN YTFR"/>
    <property type="match status" value="1"/>
</dbReference>
<dbReference type="OrthoDB" id="9771863at2"/>
<dbReference type="InterPro" id="IPR003593">
    <property type="entry name" value="AAA+_ATPase"/>
</dbReference>
<keyword evidence="2" id="KW-0677">Repeat</keyword>
<dbReference type="GO" id="GO:0005524">
    <property type="term" value="F:ATP binding"/>
    <property type="evidence" value="ECO:0007669"/>
    <property type="project" value="UniProtKB-KW"/>
</dbReference>
<dbReference type="SMART" id="SM00382">
    <property type="entry name" value="AAA"/>
    <property type="match status" value="1"/>
</dbReference>
<dbReference type="SUPFAM" id="SSF52540">
    <property type="entry name" value="P-loop containing nucleoside triphosphate hydrolases"/>
    <property type="match status" value="2"/>
</dbReference>
<dbReference type="KEGG" id="ccot:CCAX7_47000"/>
<dbReference type="CDD" id="cd03216">
    <property type="entry name" value="ABC_Carb_Monos_I"/>
    <property type="match status" value="1"/>
</dbReference>
<organism evidence="6 7">
    <name type="scientific">Capsulimonas corticalis</name>
    <dbReference type="NCBI Taxonomy" id="2219043"/>
    <lineage>
        <taxon>Bacteria</taxon>
        <taxon>Bacillati</taxon>
        <taxon>Armatimonadota</taxon>
        <taxon>Armatimonadia</taxon>
        <taxon>Capsulimonadales</taxon>
        <taxon>Capsulimonadaceae</taxon>
        <taxon>Capsulimonas</taxon>
    </lineage>
</organism>
<sequence>MTSISPSGFDLPPDALALRGVTKRFGTFTALDGVDFTLRAGEIHALLGENGAGKSTLLKIVRGLMRPDGGEIACGGQGRSFLTLEDARAAGIGMVHQHFMLVSSMTVVENLALAEAGASASLPRLESAVRERAAAIAERLGWTIPWQNPIADLPVGTQQRVEIVKALLSDARILLFDEPTAVLAPTETLELFRVLRALRDEGRSLVFVSHKLSEVMTLCDRVTVLRRGKTVGTVGIDETNPDDLARRMVGDARSQDPESASILRDDRKSSQPNRTDSAVVSFEQVSTRPQPMETTLRDIQFSIAAGEILGVAGVDGNGQAELIQIFQGLRAWKSGDIVLSGQRLRKLGVQERREFGVAVIPPDRHREGLALGLSVEENLSMDAARQPQFRRGFWLRRRKLREFSKQLLDDFDIRADHLSTLAGSLSGGNQQKIVIARALVGQPRLLIAASPTRGLDVGATAYVHRKLRERAEQGGAILLVSTELDEIVALSHRIAVLYEGRIVGITPADTPRETLGLMMGGKQGASHG</sequence>
<protein>
    <submittedName>
        <fullName evidence="6">Sugar ABC transporter ATP-binding protein</fullName>
    </submittedName>
</protein>
<accession>A0A402CQI2</accession>
<keyword evidence="1" id="KW-0813">Transport</keyword>
<evidence type="ECO:0000256" key="5">
    <source>
        <dbReference type="SAM" id="MobiDB-lite"/>
    </source>
</evidence>
<dbReference type="EMBL" id="AP025739">
    <property type="protein sequence ID" value="BDI32649.1"/>
    <property type="molecule type" value="Genomic_DNA"/>
</dbReference>
<dbReference type="FunCoup" id="A0A402CQI2">
    <property type="interactions" value="55"/>
</dbReference>